<dbReference type="EMBL" id="BN001304">
    <property type="protein sequence ID" value="CBF79984.1"/>
    <property type="molecule type" value="Genomic_DNA"/>
</dbReference>
<name>Q5AVF2_EMENI</name>
<dbReference type="VEuPathDB" id="FungiDB:AN7728"/>
<proteinExistence type="predicted"/>
<protein>
    <submittedName>
        <fullName evidence="1">Uncharacterized protein</fullName>
    </submittedName>
</protein>
<dbReference type="RefSeq" id="XP_680997.1">
    <property type="nucleotide sequence ID" value="XM_675905.1"/>
</dbReference>
<evidence type="ECO:0000313" key="1">
    <source>
        <dbReference type="EMBL" id="CBF79984.1"/>
    </source>
</evidence>
<reference evidence="2" key="2">
    <citation type="journal article" date="2009" name="Fungal Genet. Biol.">
        <title>The 2008 update of the Aspergillus nidulans genome annotation: a community effort.</title>
        <authorList>
            <person name="Wortman J.R."/>
            <person name="Gilsenan J.M."/>
            <person name="Joardar V."/>
            <person name="Deegan J."/>
            <person name="Clutterbuck J."/>
            <person name="Andersen M.R."/>
            <person name="Archer D."/>
            <person name="Bencina M."/>
            <person name="Braus G."/>
            <person name="Coutinho P."/>
            <person name="von Dohren H."/>
            <person name="Doonan J."/>
            <person name="Driessen A.J."/>
            <person name="Durek P."/>
            <person name="Espeso E."/>
            <person name="Fekete E."/>
            <person name="Flipphi M."/>
            <person name="Estrada C.G."/>
            <person name="Geysens S."/>
            <person name="Goldman G."/>
            <person name="de Groot P.W."/>
            <person name="Hansen K."/>
            <person name="Harris S.D."/>
            <person name="Heinekamp T."/>
            <person name="Helmstaedt K."/>
            <person name="Henrissat B."/>
            <person name="Hofmann G."/>
            <person name="Homan T."/>
            <person name="Horio T."/>
            <person name="Horiuchi H."/>
            <person name="James S."/>
            <person name="Jones M."/>
            <person name="Karaffa L."/>
            <person name="Karanyi Z."/>
            <person name="Kato M."/>
            <person name="Keller N."/>
            <person name="Kelly D.E."/>
            <person name="Kiel J.A."/>
            <person name="Kim J.M."/>
            <person name="van der Klei I.J."/>
            <person name="Klis F.M."/>
            <person name="Kovalchuk A."/>
            <person name="Krasevec N."/>
            <person name="Kubicek C.P."/>
            <person name="Liu B."/>
            <person name="Maccabe A."/>
            <person name="Meyer V."/>
            <person name="Mirabito P."/>
            <person name="Miskei M."/>
            <person name="Mos M."/>
            <person name="Mullins J."/>
            <person name="Nelson D.R."/>
            <person name="Nielsen J."/>
            <person name="Oakley B.R."/>
            <person name="Osmani S.A."/>
            <person name="Pakula T."/>
            <person name="Paszewski A."/>
            <person name="Paulsen I."/>
            <person name="Pilsyk S."/>
            <person name="Pocsi I."/>
            <person name="Punt P.J."/>
            <person name="Ram A.F."/>
            <person name="Ren Q."/>
            <person name="Robellet X."/>
            <person name="Robson G."/>
            <person name="Seiboth B."/>
            <person name="van Solingen P."/>
            <person name="Specht T."/>
            <person name="Sun J."/>
            <person name="Taheri-Talesh N."/>
            <person name="Takeshita N."/>
            <person name="Ussery D."/>
            <person name="vanKuyk P.A."/>
            <person name="Visser H."/>
            <person name="van de Vondervoort P.J."/>
            <person name="de Vries R.P."/>
            <person name="Walton J."/>
            <person name="Xiang X."/>
            <person name="Xiong Y."/>
            <person name="Zeng A.P."/>
            <person name="Brandt B.W."/>
            <person name="Cornell M.J."/>
            <person name="van den Hondel C.A."/>
            <person name="Visser J."/>
            <person name="Oliver S.G."/>
            <person name="Turner G."/>
        </authorList>
    </citation>
    <scope>GENOME REANNOTATION</scope>
    <source>
        <strain evidence="2">FGSC A4 / ATCC 38163 / CBS 112.46 / NRRL 194 / M139</strain>
    </source>
</reference>
<keyword evidence="2" id="KW-1185">Reference proteome</keyword>
<dbReference type="AlphaFoldDB" id="Q5AVF2"/>
<dbReference type="GeneID" id="2869746"/>
<gene>
    <name evidence="1" type="ORF">ANIA_07728</name>
</gene>
<organism evidence="1 2">
    <name type="scientific">Emericella nidulans (strain FGSC A4 / ATCC 38163 / CBS 112.46 / NRRL 194 / M139)</name>
    <name type="common">Aspergillus nidulans</name>
    <dbReference type="NCBI Taxonomy" id="227321"/>
    <lineage>
        <taxon>Eukaryota</taxon>
        <taxon>Fungi</taxon>
        <taxon>Dikarya</taxon>
        <taxon>Ascomycota</taxon>
        <taxon>Pezizomycotina</taxon>
        <taxon>Eurotiomycetes</taxon>
        <taxon>Eurotiomycetidae</taxon>
        <taxon>Eurotiales</taxon>
        <taxon>Aspergillaceae</taxon>
        <taxon>Aspergillus</taxon>
        <taxon>Aspergillus subgen. Nidulantes</taxon>
    </lineage>
</organism>
<reference evidence="2" key="1">
    <citation type="journal article" date="2005" name="Nature">
        <title>Sequencing of Aspergillus nidulans and comparative analysis with A. fumigatus and A. oryzae.</title>
        <authorList>
            <person name="Galagan J.E."/>
            <person name="Calvo S.E."/>
            <person name="Cuomo C."/>
            <person name="Ma L.J."/>
            <person name="Wortman J.R."/>
            <person name="Batzoglou S."/>
            <person name="Lee S.I."/>
            <person name="Basturkmen M."/>
            <person name="Spevak C.C."/>
            <person name="Clutterbuck J."/>
            <person name="Kapitonov V."/>
            <person name="Jurka J."/>
            <person name="Scazzocchio C."/>
            <person name="Farman M."/>
            <person name="Butler J."/>
            <person name="Purcell S."/>
            <person name="Harris S."/>
            <person name="Braus G.H."/>
            <person name="Draht O."/>
            <person name="Busch S."/>
            <person name="D'Enfert C."/>
            <person name="Bouchier C."/>
            <person name="Goldman G.H."/>
            <person name="Bell-Pedersen D."/>
            <person name="Griffiths-Jones S."/>
            <person name="Doonan J.H."/>
            <person name="Yu J."/>
            <person name="Vienken K."/>
            <person name="Pain A."/>
            <person name="Freitag M."/>
            <person name="Selker E.U."/>
            <person name="Archer D.B."/>
            <person name="Penalva M.A."/>
            <person name="Oakley B.R."/>
            <person name="Momany M."/>
            <person name="Tanaka T."/>
            <person name="Kumagai T."/>
            <person name="Asai K."/>
            <person name="Machida M."/>
            <person name="Nierman W.C."/>
            <person name="Denning D.W."/>
            <person name="Caddick M."/>
            <person name="Hynes M."/>
            <person name="Paoletti M."/>
            <person name="Fischer R."/>
            <person name="Miller B."/>
            <person name="Dyer P."/>
            <person name="Sachs M.S."/>
            <person name="Osmani S.A."/>
            <person name="Birren B.W."/>
        </authorList>
    </citation>
    <scope>NUCLEOTIDE SEQUENCE [LARGE SCALE GENOMIC DNA]</scope>
    <source>
        <strain evidence="2">FGSC A4 / ATCC 38163 / CBS 112.46 / NRRL 194 / M139</strain>
    </source>
</reference>
<dbReference type="HOGENOM" id="CLU_1151785_0_0_1"/>
<dbReference type="InParanoid" id="Q5AVF2"/>
<dbReference type="KEGG" id="ani:ANIA_07728"/>
<accession>Q5AVF2</accession>
<accession>C8VDJ2</accession>
<dbReference type="Proteomes" id="UP000000560">
    <property type="component" value="Chromosome IV"/>
</dbReference>
<evidence type="ECO:0000313" key="2">
    <source>
        <dbReference type="Proteomes" id="UP000000560"/>
    </source>
</evidence>
<sequence length="241" mass="26395">METYKVPSSALIGVAVPTSSPSASLPEIHRRVIAPFPVFVSVASRTLEKYADPLVADWLIGSLDRRKHMGVGLCKFKQTPAAEPYAAGSGEEVRSLGPGADLWGHAYLILQASHLTCTKHVRGSTCSIPVSGRMHCCIVAMLRIDLDLDPSGRDPSINSSQVLIQPGSRAGWLDRIERYPEFGCGQETCFDQNKKGGWLSSLEKLLRAPPTAEQVYSVLTLADQRTHWELRIAVGLTEYYC</sequence>